<name>E6KAF3_9BACT</name>
<protein>
    <submittedName>
        <fullName evidence="1">Uncharacterized protein</fullName>
    </submittedName>
</protein>
<proteinExistence type="predicted"/>
<dbReference type="HOGENOM" id="CLU_2736653_0_0_10"/>
<reference evidence="1 2" key="1">
    <citation type="submission" date="2010-10" db="EMBL/GenBank/DDBJ databases">
        <authorList>
            <person name="Muzny D."/>
            <person name="Qin X."/>
            <person name="Deng J."/>
            <person name="Jiang H."/>
            <person name="Liu Y."/>
            <person name="Qu J."/>
            <person name="Song X.-Z."/>
            <person name="Zhang L."/>
            <person name="Thornton R."/>
            <person name="Coyle M."/>
            <person name="Francisco L."/>
            <person name="Jackson L."/>
            <person name="Javaid M."/>
            <person name="Korchina V."/>
            <person name="Kovar C."/>
            <person name="Mata R."/>
            <person name="Mathew T."/>
            <person name="Ngo R."/>
            <person name="Nguyen L."/>
            <person name="Nguyen N."/>
            <person name="Okwuonu G."/>
            <person name="Ongeri F."/>
            <person name="Pham C."/>
            <person name="Simmons D."/>
            <person name="Wilczek-Boney K."/>
            <person name="Hale W."/>
            <person name="Jakkamsetti A."/>
            <person name="Pham P."/>
            <person name="Ruth R."/>
            <person name="San Lucas F."/>
            <person name="Warren J."/>
            <person name="Zhang J."/>
            <person name="Zhao Z."/>
            <person name="Zhou C."/>
            <person name="Zhu D."/>
            <person name="Lee S."/>
            <person name="Bess C."/>
            <person name="Blankenburg K."/>
            <person name="Forbes L."/>
            <person name="Fu Q."/>
            <person name="Gubbala S."/>
            <person name="Hirani K."/>
            <person name="Jayaseelan J.C."/>
            <person name="Lara F."/>
            <person name="Munidasa M."/>
            <person name="Palculict T."/>
            <person name="Patil S."/>
            <person name="Pu L.-L."/>
            <person name="Saada N."/>
            <person name="Tang L."/>
            <person name="Weissenberger G."/>
            <person name="Zhu Y."/>
            <person name="Hemphill L."/>
            <person name="Shang Y."/>
            <person name="Youmans B."/>
            <person name="Ayvaz T."/>
            <person name="Ross M."/>
            <person name="Santibanez J."/>
            <person name="Aqrawi P."/>
            <person name="Gross S."/>
            <person name="Joshi V."/>
            <person name="Fowler G."/>
            <person name="Nazareth L."/>
            <person name="Reid J."/>
            <person name="Worley K."/>
            <person name="Petrosino J."/>
            <person name="Highlander S."/>
            <person name="Gibbs R."/>
        </authorList>
    </citation>
    <scope>NUCLEOTIDE SEQUENCE [LARGE SCALE GENOMIC DNA]</scope>
    <source>
        <strain evidence="1 2">ATCC 33574</strain>
    </source>
</reference>
<dbReference type="Proteomes" id="UP000003112">
    <property type="component" value="Unassembled WGS sequence"/>
</dbReference>
<accession>E6KAF3</accession>
<dbReference type="AlphaFoldDB" id="E6KAF3"/>
<keyword evidence="2" id="KW-1185">Reference proteome</keyword>
<dbReference type="EMBL" id="AEPD01000047">
    <property type="protein sequence ID" value="EFU29486.1"/>
    <property type="molecule type" value="Genomic_DNA"/>
</dbReference>
<organism evidence="1 2">
    <name type="scientific">Segatella buccae ATCC 33574</name>
    <dbReference type="NCBI Taxonomy" id="873513"/>
    <lineage>
        <taxon>Bacteria</taxon>
        <taxon>Pseudomonadati</taxon>
        <taxon>Bacteroidota</taxon>
        <taxon>Bacteroidia</taxon>
        <taxon>Bacteroidales</taxon>
        <taxon>Prevotellaceae</taxon>
        <taxon>Segatella</taxon>
    </lineage>
</organism>
<comment type="caution">
    <text evidence="1">The sequence shown here is derived from an EMBL/GenBank/DDBJ whole genome shotgun (WGS) entry which is preliminary data.</text>
</comment>
<sequence length="71" mass="8771">MDYKSEELSNHNDYSEFHHIIVRPFFRYKTEGRTRKSPAFVLRNDLKDLFKNLKIQRFRDWKKQKGRLSLP</sequence>
<gene>
    <name evidence="1" type="ORF">HMPREF6485_2589</name>
</gene>
<evidence type="ECO:0000313" key="1">
    <source>
        <dbReference type="EMBL" id="EFU29486.1"/>
    </source>
</evidence>
<evidence type="ECO:0000313" key="2">
    <source>
        <dbReference type="Proteomes" id="UP000003112"/>
    </source>
</evidence>